<dbReference type="PANTHER" id="PTHR45632">
    <property type="entry name" value="LD33804P"/>
    <property type="match status" value="1"/>
</dbReference>
<sequence length="330" mass="36680">MLSRRTFLKGSLLSASAIALPGMAKWETKASLPFNVQEIYPAVHKGKIYVAGGLTVKDNQLELLSDVVTYDPVTNAWELSTALPEPRHHPFLMSHNDKLFAFSGFTISERGSWTGSRDVLVLDEENNRWRKYPNHMSYPLCETVGTAIDGRIHLASGRRPKGLSNGNWSDHTDASSHKVFDPERMTWDCAHPIPTARNSAAGAYYNKLWHVIGGRTVEGGNLDTHEVYDYKEDKWRKLAPLPQAQGGLAAAVLNNHIYVFGGEYFDNGGGVYKKVWQYSPKEDKWQHIDDMPVPRHGLGAVTIDDSIYVVAGATQAGARGTSNRLSVFKL</sequence>
<organism evidence="1 2">
    <name type="scientific">Kangiella profundi</name>
    <dbReference type="NCBI Taxonomy" id="1561924"/>
    <lineage>
        <taxon>Bacteria</taxon>
        <taxon>Pseudomonadati</taxon>
        <taxon>Pseudomonadota</taxon>
        <taxon>Gammaproteobacteria</taxon>
        <taxon>Kangiellales</taxon>
        <taxon>Kangiellaceae</taxon>
        <taxon>Kangiella</taxon>
    </lineage>
</organism>
<evidence type="ECO:0000313" key="1">
    <source>
        <dbReference type="EMBL" id="AUD78808.1"/>
    </source>
</evidence>
<dbReference type="Pfam" id="PF01344">
    <property type="entry name" value="Kelch_1"/>
    <property type="match status" value="1"/>
</dbReference>
<dbReference type="Pfam" id="PF24681">
    <property type="entry name" value="Kelch_KLHDC2_KLHL20_DRC7"/>
    <property type="match status" value="1"/>
</dbReference>
<dbReference type="InterPro" id="IPR006311">
    <property type="entry name" value="TAT_signal"/>
</dbReference>
<dbReference type="RefSeq" id="WP_106646659.1">
    <property type="nucleotide sequence ID" value="NZ_BMGO01000001.1"/>
</dbReference>
<evidence type="ECO:0000313" key="2">
    <source>
        <dbReference type="Proteomes" id="UP000232693"/>
    </source>
</evidence>
<dbReference type="OrthoDB" id="9769308at2"/>
<name>A0A2K9B1M8_9GAMM</name>
<dbReference type="InterPro" id="IPR011043">
    <property type="entry name" value="Gal_Oxase/kelch_b-propeller"/>
</dbReference>
<dbReference type="InterPro" id="IPR006652">
    <property type="entry name" value="Kelch_1"/>
</dbReference>
<protein>
    <submittedName>
        <fullName evidence="1">Galactose oxidase</fullName>
    </submittedName>
</protein>
<gene>
    <name evidence="1" type="ORF">CW740_05885</name>
</gene>
<dbReference type="Proteomes" id="UP000232693">
    <property type="component" value="Chromosome"/>
</dbReference>
<dbReference type="PROSITE" id="PS51318">
    <property type="entry name" value="TAT"/>
    <property type="match status" value="1"/>
</dbReference>
<dbReference type="Gene3D" id="2.120.10.80">
    <property type="entry name" value="Kelch-type beta propeller"/>
    <property type="match status" value="2"/>
</dbReference>
<dbReference type="EMBL" id="CP025120">
    <property type="protein sequence ID" value="AUD78808.1"/>
    <property type="molecule type" value="Genomic_DNA"/>
</dbReference>
<dbReference type="SMART" id="SM00612">
    <property type="entry name" value="Kelch"/>
    <property type="match status" value="4"/>
</dbReference>
<keyword evidence="2" id="KW-1185">Reference proteome</keyword>
<dbReference type="InterPro" id="IPR015915">
    <property type="entry name" value="Kelch-typ_b-propeller"/>
</dbReference>
<dbReference type="KEGG" id="kpd:CW740_05885"/>
<reference evidence="1 2" key="1">
    <citation type="submission" date="2017-12" db="EMBL/GenBank/DDBJ databases">
        <title>Kangiella profundi FT102 completed genome.</title>
        <authorList>
            <person name="Xu J."/>
            <person name="Wang J."/>
            <person name="Lu Y."/>
        </authorList>
    </citation>
    <scope>NUCLEOTIDE SEQUENCE [LARGE SCALE GENOMIC DNA]</scope>
    <source>
        <strain evidence="1 2">FT102</strain>
    </source>
</reference>
<accession>A0A2K9B1M8</accession>
<proteinExistence type="predicted"/>
<dbReference type="AlphaFoldDB" id="A0A2K9B1M8"/>
<dbReference type="SUPFAM" id="SSF50965">
    <property type="entry name" value="Galactose oxidase, central domain"/>
    <property type="match status" value="1"/>
</dbReference>